<evidence type="ECO:0000256" key="5">
    <source>
        <dbReference type="ARBA" id="ARBA00023128"/>
    </source>
</evidence>
<keyword evidence="6" id="KW-0472">Membrane</keyword>
<feature type="non-terminal residue" evidence="7">
    <location>
        <position position="1"/>
    </location>
</feature>
<evidence type="ECO:0008006" key="9">
    <source>
        <dbReference type="Google" id="ProtNLM"/>
    </source>
</evidence>
<dbReference type="EMBL" id="KZ825597">
    <property type="protein sequence ID" value="PYI26440.1"/>
    <property type="molecule type" value="Genomic_DNA"/>
</dbReference>
<gene>
    <name evidence="7" type="ORF">BP00DRAFT_430363</name>
</gene>
<evidence type="ECO:0000256" key="1">
    <source>
        <dbReference type="ARBA" id="ARBA00004173"/>
    </source>
</evidence>
<dbReference type="Proteomes" id="UP000248817">
    <property type="component" value="Unassembled WGS sequence"/>
</dbReference>
<evidence type="ECO:0000256" key="3">
    <source>
        <dbReference type="ARBA" id="ARBA00004370"/>
    </source>
</evidence>
<evidence type="ECO:0000313" key="7">
    <source>
        <dbReference type="EMBL" id="PYI26440.1"/>
    </source>
</evidence>
<dbReference type="GO" id="GO:0016020">
    <property type="term" value="C:membrane"/>
    <property type="evidence" value="ECO:0007669"/>
    <property type="project" value="UniProtKB-SubCell"/>
</dbReference>
<dbReference type="PANTHER" id="PTHR48182:SF2">
    <property type="entry name" value="PROTEIN SERAC1"/>
    <property type="match status" value="1"/>
</dbReference>
<dbReference type="PANTHER" id="PTHR48182">
    <property type="entry name" value="PROTEIN SERAC1"/>
    <property type="match status" value="1"/>
</dbReference>
<dbReference type="GO" id="GO:0005739">
    <property type="term" value="C:mitochondrion"/>
    <property type="evidence" value="ECO:0007669"/>
    <property type="project" value="UniProtKB-SubCell"/>
</dbReference>
<accession>A0A2V5ID45</accession>
<dbReference type="InterPro" id="IPR052374">
    <property type="entry name" value="SERAC1"/>
</dbReference>
<proteinExistence type="predicted"/>
<name>A0A2V5ID45_9EURO</name>
<dbReference type="AlphaFoldDB" id="A0A2V5ID45"/>
<organism evidence="7 8">
    <name type="scientific">Aspergillus indologenus CBS 114.80</name>
    <dbReference type="NCBI Taxonomy" id="1450541"/>
    <lineage>
        <taxon>Eukaryota</taxon>
        <taxon>Fungi</taxon>
        <taxon>Dikarya</taxon>
        <taxon>Ascomycota</taxon>
        <taxon>Pezizomycotina</taxon>
        <taxon>Eurotiomycetes</taxon>
        <taxon>Eurotiomycetidae</taxon>
        <taxon>Eurotiales</taxon>
        <taxon>Aspergillaceae</taxon>
        <taxon>Aspergillus</taxon>
        <taxon>Aspergillus subgen. Circumdati</taxon>
    </lineage>
</organism>
<comment type="subcellular location">
    <subcellularLocation>
        <location evidence="2">Endoplasmic reticulum</location>
    </subcellularLocation>
    <subcellularLocation>
        <location evidence="3">Membrane</location>
    </subcellularLocation>
    <subcellularLocation>
        <location evidence="1">Mitochondrion</location>
    </subcellularLocation>
</comment>
<sequence>MPFRCIRFFVKCEAPRNDSPRSTQEEGIKTRLTIVHTSLDPEIDLVAVHGWKGHPHDSWTSASGVNWLRDVLPQDTPNISFYSWGYSSTDTSCAGKEPLMQVLSQKLVSDLWQHRAGSKTHQRPLIFVAHSAGGSIVKGALLYSASHPDGNFHAVKRSTCGVLYMGTPEMDARLEGLESYLDNSGGAHAADDAYFEEASWLLHTLRRYEEISRDFRTVYGHEHGPDHGQTHLEVLIDS</sequence>
<dbReference type="Gene3D" id="3.40.50.1820">
    <property type="entry name" value="alpha/beta hydrolase"/>
    <property type="match status" value="1"/>
</dbReference>
<evidence type="ECO:0000256" key="6">
    <source>
        <dbReference type="ARBA" id="ARBA00023136"/>
    </source>
</evidence>
<keyword evidence="4" id="KW-0256">Endoplasmic reticulum</keyword>
<keyword evidence="8" id="KW-1185">Reference proteome</keyword>
<protein>
    <recommendedName>
        <fullName evidence="9">DUF676 domain-containing protein</fullName>
    </recommendedName>
</protein>
<evidence type="ECO:0000313" key="8">
    <source>
        <dbReference type="Proteomes" id="UP000248817"/>
    </source>
</evidence>
<dbReference type="InterPro" id="IPR029058">
    <property type="entry name" value="AB_hydrolase_fold"/>
</dbReference>
<dbReference type="GO" id="GO:0005783">
    <property type="term" value="C:endoplasmic reticulum"/>
    <property type="evidence" value="ECO:0007669"/>
    <property type="project" value="UniProtKB-SubCell"/>
</dbReference>
<keyword evidence="5" id="KW-0496">Mitochondrion</keyword>
<evidence type="ECO:0000256" key="4">
    <source>
        <dbReference type="ARBA" id="ARBA00022824"/>
    </source>
</evidence>
<reference evidence="7 8" key="1">
    <citation type="submission" date="2018-02" db="EMBL/GenBank/DDBJ databases">
        <title>The genomes of Aspergillus section Nigri reveals drivers in fungal speciation.</title>
        <authorList>
            <consortium name="DOE Joint Genome Institute"/>
            <person name="Vesth T.C."/>
            <person name="Nybo J."/>
            <person name="Theobald S."/>
            <person name="Brandl J."/>
            <person name="Frisvad J.C."/>
            <person name="Nielsen K.F."/>
            <person name="Lyhne E.K."/>
            <person name="Kogle M.E."/>
            <person name="Kuo A."/>
            <person name="Riley R."/>
            <person name="Clum A."/>
            <person name="Nolan M."/>
            <person name="Lipzen A."/>
            <person name="Salamov A."/>
            <person name="Henrissat B."/>
            <person name="Wiebenga A."/>
            <person name="De vries R.P."/>
            <person name="Grigoriev I.V."/>
            <person name="Mortensen U.H."/>
            <person name="Andersen M.R."/>
            <person name="Baker S.E."/>
        </authorList>
    </citation>
    <scope>NUCLEOTIDE SEQUENCE [LARGE SCALE GENOMIC DNA]</scope>
    <source>
        <strain evidence="7 8">CBS 114.80</strain>
    </source>
</reference>
<evidence type="ECO:0000256" key="2">
    <source>
        <dbReference type="ARBA" id="ARBA00004240"/>
    </source>
</evidence>
<dbReference type="SUPFAM" id="SSF53474">
    <property type="entry name" value="alpha/beta-Hydrolases"/>
    <property type="match status" value="1"/>
</dbReference>